<comment type="caution">
    <text evidence="3">The sequence shown here is derived from an EMBL/GenBank/DDBJ whole genome shotgun (WGS) entry which is preliminary data.</text>
</comment>
<keyword evidence="1" id="KW-0812">Transmembrane</keyword>
<keyword evidence="1" id="KW-1133">Transmembrane helix</keyword>
<accession>A0A930VI54</accession>
<proteinExistence type="predicted"/>
<sequence>MRASARAQLRRLLGIVNPLGWTILGSGLLLVVAAAYVDWRELWVLAAACLLVFVLALPFLVGRTNVRVDIVLQPERVIAGGSVAAGVRVRNVATHGLLPTMLELPVGSIVHRYAVPRLAPTETHDESFTIRTERRGVIPVGPATTRRGDPLSLLSRDVEWTDVTEILVRPPMVPMDSLGAGLLRDLEGVSTDAVSHSDLAFHALREYVPGDDLRHVHWKSSAKAMAVADDSRLLVRQYLDTRRSHVTLVVDDSATVWTESQDFETAMSVAASILVRATLDEFDTSFVCGTSASSGITGHLALDSVCRAEIGANGLVSSAHRAAVVSPDTSLLFLVSGARGDFESFQRAVVAFPPEVRRYALIVDPSRQSRVTETGGLVVVQIADLHDLGALLRWSVR</sequence>
<dbReference type="AlphaFoldDB" id="A0A930VI54"/>
<dbReference type="Proteomes" id="UP000640489">
    <property type="component" value="Unassembled WGS sequence"/>
</dbReference>
<keyword evidence="1" id="KW-0472">Membrane</keyword>
<gene>
    <name evidence="3" type="ORF">ISU07_19415</name>
</gene>
<dbReference type="InterPro" id="IPR002881">
    <property type="entry name" value="DUF58"/>
</dbReference>
<dbReference type="Pfam" id="PF01882">
    <property type="entry name" value="DUF58"/>
    <property type="match status" value="1"/>
</dbReference>
<keyword evidence="4" id="KW-1185">Reference proteome</keyword>
<dbReference type="EMBL" id="JADKPN010000014">
    <property type="protein sequence ID" value="MBF4765308.1"/>
    <property type="molecule type" value="Genomic_DNA"/>
</dbReference>
<evidence type="ECO:0000313" key="4">
    <source>
        <dbReference type="Proteomes" id="UP000640489"/>
    </source>
</evidence>
<dbReference type="PANTHER" id="PTHR34351">
    <property type="entry name" value="SLR1927 PROTEIN-RELATED"/>
    <property type="match status" value="1"/>
</dbReference>
<dbReference type="PANTHER" id="PTHR34351:SF1">
    <property type="entry name" value="SLR1927 PROTEIN"/>
    <property type="match status" value="1"/>
</dbReference>
<feature type="domain" description="DUF58" evidence="2">
    <location>
        <begin position="204"/>
        <end position="275"/>
    </location>
</feature>
<name>A0A930VI54_9ACTN</name>
<reference evidence="3" key="1">
    <citation type="submission" date="2020-11" db="EMBL/GenBank/DDBJ databases">
        <title>Nocardioides sp. nov., isolated from Soil of Cynanchum wilfordii Hemsley rhizosphere.</title>
        <authorList>
            <person name="Lee J.-S."/>
            <person name="Suh M.K."/>
            <person name="Kim J.-S."/>
        </authorList>
    </citation>
    <scope>NUCLEOTIDE SEQUENCE</scope>
    <source>
        <strain evidence="3">KCTC 19275</strain>
    </source>
</reference>
<feature type="transmembrane region" description="Helical" evidence="1">
    <location>
        <begin position="42"/>
        <end position="61"/>
    </location>
</feature>
<organism evidence="3 4">
    <name type="scientific">Nocardioides islandensis</name>
    <dbReference type="NCBI Taxonomy" id="433663"/>
    <lineage>
        <taxon>Bacteria</taxon>
        <taxon>Bacillati</taxon>
        <taxon>Actinomycetota</taxon>
        <taxon>Actinomycetes</taxon>
        <taxon>Propionibacteriales</taxon>
        <taxon>Nocardioidaceae</taxon>
        <taxon>Nocardioides</taxon>
    </lineage>
</organism>
<evidence type="ECO:0000256" key="1">
    <source>
        <dbReference type="SAM" id="Phobius"/>
    </source>
</evidence>
<protein>
    <submittedName>
        <fullName evidence="3">DUF58 domain-containing protein</fullName>
    </submittedName>
</protein>
<evidence type="ECO:0000259" key="2">
    <source>
        <dbReference type="Pfam" id="PF01882"/>
    </source>
</evidence>
<dbReference type="RefSeq" id="WP_194708488.1">
    <property type="nucleotide sequence ID" value="NZ_JADKPN010000014.1"/>
</dbReference>
<evidence type="ECO:0000313" key="3">
    <source>
        <dbReference type="EMBL" id="MBF4765308.1"/>
    </source>
</evidence>
<feature type="transmembrane region" description="Helical" evidence="1">
    <location>
        <begin position="12"/>
        <end position="36"/>
    </location>
</feature>